<organism evidence="6 7">
    <name type="scientific">Pinctada imbricata</name>
    <name type="common">Atlantic pearl-oyster</name>
    <name type="synonym">Pinctada martensii</name>
    <dbReference type="NCBI Taxonomy" id="66713"/>
    <lineage>
        <taxon>Eukaryota</taxon>
        <taxon>Metazoa</taxon>
        <taxon>Spiralia</taxon>
        <taxon>Lophotrochozoa</taxon>
        <taxon>Mollusca</taxon>
        <taxon>Bivalvia</taxon>
        <taxon>Autobranchia</taxon>
        <taxon>Pteriomorphia</taxon>
        <taxon>Pterioida</taxon>
        <taxon>Pterioidea</taxon>
        <taxon>Pteriidae</taxon>
        <taxon>Pinctada</taxon>
    </lineage>
</organism>
<name>A0AA89BTP0_PINIB</name>
<dbReference type="InterPro" id="IPR009050">
    <property type="entry name" value="Globin-like_sf"/>
</dbReference>
<accession>A0AA89BTP0</accession>
<dbReference type="Gene3D" id="1.10.490.10">
    <property type="entry name" value="Globins"/>
    <property type="match status" value="1"/>
</dbReference>
<keyword evidence="4" id="KW-0813">Transport</keyword>
<reference evidence="6" key="1">
    <citation type="submission" date="2019-08" db="EMBL/GenBank/DDBJ databases">
        <title>The improved chromosome-level genome for the pearl oyster Pinctada fucata martensii using PacBio sequencing and Hi-C.</title>
        <authorList>
            <person name="Zheng Z."/>
        </authorList>
    </citation>
    <scope>NUCLEOTIDE SEQUENCE</scope>
    <source>
        <strain evidence="6">ZZ-2019</strain>
        <tissue evidence="6">Adductor muscle</tissue>
    </source>
</reference>
<dbReference type="Proteomes" id="UP001186944">
    <property type="component" value="Unassembled WGS sequence"/>
</dbReference>
<dbReference type="GO" id="GO:0019825">
    <property type="term" value="F:oxygen binding"/>
    <property type="evidence" value="ECO:0007669"/>
    <property type="project" value="InterPro"/>
</dbReference>
<keyword evidence="1 4" id="KW-0349">Heme</keyword>
<dbReference type="Pfam" id="PF00042">
    <property type="entry name" value="Globin"/>
    <property type="match status" value="1"/>
</dbReference>
<dbReference type="GO" id="GO:0046872">
    <property type="term" value="F:metal ion binding"/>
    <property type="evidence" value="ECO:0007669"/>
    <property type="project" value="UniProtKB-KW"/>
</dbReference>
<evidence type="ECO:0000256" key="4">
    <source>
        <dbReference type="RuleBase" id="RU000356"/>
    </source>
</evidence>
<sequence length="131" mass="14925">MFETNADVAALFIGFGNLADISSLRQSKRLENHATMVMHVLDEAISSMDDTEYVIEMLQGIGKSHRKIAGFDPNFFLKIEEPFLLAVQETLQDRYSANISHVYKITIRFILMELTDGYRNGPDDDRYSENG</sequence>
<dbReference type="EMBL" id="VSWD01000009">
    <property type="protein sequence ID" value="KAK3094120.1"/>
    <property type="molecule type" value="Genomic_DNA"/>
</dbReference>
<evidence type="ECO:0000259" key="5">
    <source>
        <dbReference type="PROSITE" id="PS01033"/>
    </source>
</evidence>
<dbReference type="PANTHER" id="PTHR46458:SF5">
    <property type="entry name" value="GLOBIN FAMILY PROFILE DOMAIN-CONTAINING PROTEIN"/>
    <property type="match status" value="1"/>
</dbReference>
<dbReference type="GO" id="GO:0020037">
    <property type="term" value="F:heme binding"/>
    <property type="evidence" value="ECO:0007669"/>
    <property type="project" value="InterPro"/>
</dbReference>
<keyword evidence="7" id="KW-1185">Reference proteome</keyword>
<protein>
    <recommendedName>
        <fullName evidence="5">Globin domain-containing protein</fullName>
    </recommendedName>
</protein>
<dbReference type="SUPFAM" id="SSF46458">
    <property type="entry name" value="Globin-like"/>
    <property type="match status" value="1"/>
</dbReference>
<comment type="similarity">
    <text evidence="4">Belongs to the globin family.</text>
</comment>
<gene>
    <name evidence="6" type="ORF">FSP39_024360</name>
</gene>
<evidence type="ECO:0000256" key="1">
    <source>
        <dbReference type="ARBA" id="ARBA00022617"/>
    </source>
</evidence>
<keyword evidence="4" id="KW-0561">Oxygen transport</keyword>
<evidence type="ECO:0000256" key="2">
    <source>
        <dbReference type="ARBA" id="ARBA00022723"/>
    </source>
</evidence>
<dbReference type="AlphaFoldDB" id="A0AA89BTP0"/>
<feature type="domain" description="Globin" evidence="5">
    <location>
        <begin position="1"/>
        <end position="119"/>
    </location>
</feature>
<proteinExistence type="inferred from homology"/>
<keyword evidence="2" id="KW-0479">Metal-binding</keyword>
<keyword evidence="3" id="KW-0408">Iron</keyword>
<dbReference type="GO" id="GO:0005344">
    <property type="term" value="F:oxygen carrier activity"/>
    <property type="evidence" value="ECO:0007669"/>
    <property type="project" value="UniProtKB-KW"/>
</dbReference>
<dbReference type="InterPro" id="IPR050532">
    <property type="entry name" value="Globin-like_OT"/>
</dbReference>
<dbReference type="InterPro" id="IPR012292">
    <property type="entry name" value="Globin/Proto"/>
</dbReference>
<comment type="caution">
    <text evidence="6">The sequence shown here is derived from an EMBL/GenBank/DDBJ whole genome shotgun (WGS) entry which is preliminary data.</text>
</comment>
<evidence type="ECO:0000313" key="7">
    <source>
        <dbReference type="Proteomes" id="UP001186944"/>
    </source>
</evidence>
<dbReference type="PROSITE" id="PS01033">
    <property type="entry name" value="GLOBIN"/>
    <property type="match status" value="1"/>
</dbReference>
<dbReference type="InterPro" id="IPR000971">
    <property type="entry name" value="Globin"/>
</dbReference>
<evidence type="ECO:0000313" key="6">
    <source>
        <dbReference type="EMBL" id="KAK3094120.1"/>
    </source>
</evidence>
<dbReference type="PANTHER" id="PTHR46458">
    <property type="entry name" value="BLR2807 PROTEIN"/>
    <property type="match status" value="1"/>
</dbReference>
<evidence type="ECO:0000256" key="3">
    <source>
        <dbReference type="ARBA" id="ARBA00023004"/>
    </source>
</evidence>